<dbReference type="PANTHER" id="PTHR31286">
    <property type="entry name" value="GLYCINE-RICH CELL WALL STRUCTURAL PROTEIN 1.8-LIKE"/>
    <property type="match status" value="1"/>
</dbReference>
<dbReference type="PROSITE" id="PS50158">
    <property type="entry name" value="ZF_CCHC"/>
    <property type="match status" value="1"/>
</dbReference>
<protein>
    <recommendedName>
        <fullName evidence="2">CCHC-type domain-containing protein</fullName>
    </recommendedName>
</protein>
<name>A0A7J8LCQ0_9ROSI</name>
<keyword evidence="1" id="KW-0479">Metal-binding</keyword>
<dbReference type="PANTHER" id="PTHR31286:SF99">
    <property type="entry name" value="DUF4283 DOMAIN-CONTAINING PROTEIN"/>
    <property type="match status" value="1"/>
</dbReference>
<dbReference type="Proteomes" id="UP000593572">
    <property type="component" value="Unassembled WGS sequence"/>
</dbReference>
<dbReference type="SUPFAM" id="SSF57756">
    <property type="entry name" value="Retrovirus zinc finger-like domains"/>
    <property type="match status" value="1"/>
</dbReference>
<dbReference type="InterPro" id="IPR040256">
    <property type="entry name" value="At4g02000-like"/>
</dbReference>
<comment type="caution">
    <text evidence="3">The sequence shown here is derived from an EMBL/GenBank/DDBJ whole genome shotgun (WGS) entry which is preliminary data.</text>
</comment>
<evidence type="ECO:0000313" key="3">
    <source>
        <dbReference type="EMBL" id="MBA0550072.1"/>
    </source>
</evidence>
<dbReference type="GO" id="GO:0003676">
    <property type="term" value="F:nucleic acid binding"/>
    <property type="evidence" value="ECO:0007669"/>
    <property type="project" value="InterPro"/>
</dbReference>
<dbReference type="InterPro" id="IPR001878">
    <property type="entry name" value="Znf_CCHC"/>
</dbReference>
<dbReference type="AlphaFoldDB" id="A0A7J8LCQ0"/>
<gene>
    <name evidence="3" type="ORF">Golob_021051</name>
</gene>
<feature type="domain" description="CCHC-type" evidence="2">
    <location>
        <begin position="226"/>
        <end position="240"/>
    </location>
</feature>
<evidence type="ECO:0000259" key="2">
    <source>
        <dbReference type="PROSITE" id="PS50158"/>
    </source>
</evidence>
<evidence type="ECO:0000313" key="4">
    <source>
        <dbReference type="Proteomes" id="UP000593572"/>
    </source>
</evidence>
<evidence type="ECO:0000256" key="1">
    <source>
        <dbReference type="PROSITE-ProRule" id="PRU00047"/>
    </source>
</evidence>
<dbReference type="GO" id="GO:0008270">
    <property type="term" value="F:zinc ion binding"/>
    <property type="evidence" value="ECO:0007669"/>
    <property type="project" value="UniProtKB-KW"/>
</dbReference>
<organism evidence="3 4">
    <name type="scientific">Gossypium lobatum</name>
    <dbReference type="NCBI Taxonomy" id="34289"/>
    <lineage>
        <taxon>Eukaryota</taxon>
        <taxon>Viridiplantae</taxon>
        <taxon>Streptophyta</taxon>
        <taxon>Embryophyta</taxon>
        <taxon>Tracheophyta</taxon>
        <taxon>Spermatophyta</taxon>
        <taxon>Magnoliopsida</taxon>
        <taxon>eudicotyledons</taxon>
        <taxon>Gunneridae</taxon>
        <taxon>Pentapetalae</taxon>
        <taxon>rosids</taxon>
        <taxon>malvids</taxon>
        <taxon>Malvales</taxon>
        <taxon>Malvaceae</taxon>
        <taxon>Malvoideae</taxon>
        <taxon>Gossypium</taxon>
    </lineage>
</organism>
<keyword evidence="1" id="KW-0862">Zinc</keyword>
<reference evidence="3 4" key="1">
    <citation type="journal article" date="2019" name="Genome Biol. Evol.">
        <title>Insights into the evolution of the New World diploid cottons (Gossypium, subgenus Houzingenia) based on genome sequencing.</title>
        <authorList>
            <person name="Grover C.E."/>
            <person name="Arick M.A. 2nd"/>
            <person name="Thrash A."/>
            <person name="Conover J.L."/>
            <person name="Sanders W.S."/>
            <person name="Peterson D.G."/>
            <person name="Frelichowski J.E."/>
            <person name="Scheffler J.A."/>
            <person name="Scheffler B.E."/>
            <person name="Wendel J.F."/>
        </authorList>
    </citation>
    <scope>NUCLEOTIDE SEQUENCE [LARGE SCALE GENOMIC DNA]</scope>
    <source>
        <strain evidence="3">157</strain>
        <tissue evidence="3">Leaf</tissue>
    </source>
</reference>
<keyword evidence="4" id="KW-1185">Reference proteome</keyword>
<feature type="non-terminal residue" evidence="3">
    <location>
        <position position="1"/>
    </location>
</feature>
<sequence length="481" mass="53535">QISEESGIEAFENGDAILVSNSTGRLVKKVRHRSEEPLDLDDPVVNDRGMKVDSVGFQSISWKDKLLRGTTAKKVDAKKEDDFQLLKGDARTKIVDGIPTITFSERVHQFIAKRIAQTMIVKLLRRRISYFTMTPTFSTDQDYPKNMIVWIRLIGLLEGLYTKSLLKVIGSTISLIAKIDQNTDNNSMGQFARLAVYIDLGNSFVSKVKIDGRIQCVEYESLPLVCFGCGRVGHTYDSCPHRVEQGETTEGTMVENHGRGAMTQEDRRENNLGHGFWLSANSKAEGYRFEMLSENHKGIEDSGSSDLNDNGGNLDSETVIAGINELAKEKTVTQIKSKGFKKESNMSKDKGVVIANRLRANSNILKPDNKQVCFTGLNENPFDDGSMIGSRILDKGIDSIIFQSFGQGLNKRKNMVMKILSFKGDCGREENLERTTNKKLKETVGEVFGQRPVVTPNNLSRNIDQGRILLPEGAPTSLLIS</sequence>
<keyword evidence="1" id="KW-0863">Zinc-finger</keyword>
<accession>A0A7J8LCQ0</accession>
<proteinExistence type="predicted"/>
<dbReference type="EMBL" id="JABEZX010000002">
    <property type="protein sequence ID" value="MBA0550072.1"/>
    <property type="molecule type" value="Genomic_DNA"/>
</dbReference>
<dbReference type="InterPro" id="IPR036875">
    <property type="entry name" value="Znf_CCHC_sf"/>
</dbReference>